<comment type="caution">
    <text evidence="1">The sequence shown here is derived from an EMBL/GenBank/DDBJ whole genome shotgun (WGS) entry which is preliminary data.</text>
</comment>
<evidence type="ECO:0000313" key="2">
    <source>
        <dbReference type="Proteomes" id="UP001595925"/>
    </source>
</evidence>
<evidence type="ECO:0000313" key="1">
    <source>
        <dbReference type="EMBL" id="MFC4989635.1"/>
    </source>
</evidence>
<accession>A0ABD5QIY6</accession>
<dbReference type="AlphaFoldDB" id="A0ABD5QIY6"/>
<organism evidence="1 2">
    <name type="scientific">Saliphagus infecundisoli</name>
    <dbReference type="NCBI Taxonomy" id="1849069"/>
    <lineage>
        <taxon>Archaea</taxon>
        <taxon>Methanobacteriati</taxon>
        <taxon>Methanobacteriota</taxon>
        <taxon>Stenosarchaea group</taxon>
        <taxon>Halobacteria</taxon>
        <taxon>Halobacteriales</taxon>
        <taxon>Natrialbaceae</taxon>
        <taxon>Saliphagus</taxon>
    </lineage>
</organism>
<dbReference type="Proteomes" id="UP001595925">
    <property type="component" value="Unassembled WGS sequence"/>
</dbReference>
<proteinExistence type="predicted"/>
<keyword evidence="2" id="KW-1185">Reference proteome</keyword>
<sequence>MTGEDDPVQHCELTAPVDILTALEAAAIDSLPVDDRRTVVIFQQAILMVAVTDGQLSTTHAFDVELWNPPPHGREYDPDDLLTGFIQELLAATDVTRTES</sequence>
<reference evidence="1 2" key="1">
    <citation type="journal article" date="2019" name="Int. J. Syst. Evol. Microbiol.">
        <title>The Global Catalogue of Microorganisms (GCM) 10K type strain sequencing project: providing services to taxonomists for standard genome sequencing and annotation.</title>
        <authorList>
            <consortium name="The Broad Institute Genomics Platform"/>
            <consortium name="The Broad Institute Genome Sequencing Center for Infectious Disease"/>
            <person name="Wu L."/>
            <person name="Ma J."/>
        </authorList>
    </citation>
    <scope>NUCLEOTIDE SEQUENCE [LARGE SCALE GENOMIC DNA]</scope>
    <source>
        <strain evidence="1 2">CGMCC 1.15824</strain>
    </source>
</reference>
<dbReference type="EMBL" id="JBHSJG010000050">
    <property type="protein sequence ID" value="MFC4989635.1"/>
    <property type="molecule type" value="Genomic_DNA"/>
</dbReference>
<dbReference type="RefSeq" id="WP_224829615.1">
    <property type="nucleotide sequence ID" value="NZ_JAIVEF010000023.1"/>
</dbReference>
<protein>
    <submittedName>
        <fullName evidence="1">Uncharacterized protein</fullName>
    </submittedName>
</protein>
<name>A0ABD5QIY6_9EURY</name>
<gene>
    <name evidence="1" type="ORF">ACFPFO_18090</name>
</gene>